<feature type="compositionally biased region" description="Low complexity" evidence="1">
    <location>
        <begin position="41"/>
        <end position="61"/>
    </location>
</feature>
<dbReference type="EMBL" id="CAJNNV010028037">
    <property type="protein sequence ID" value="CAE8622707.1"/>
    <property type="molecule type" value="Genomic_DNA"/>
</dbReference>
<name>A0A813G979_POLGL</name>
<evidence type="ECO:0000313" key="3">
    <source>
        <dbReference type="EMBL" id="CAE8622707.1"/>
    </source>
</evidence>
<gene>
    <name evidence="2" type="ORF">PGLA1383_LOCUS36998</name>
    <name evidence="3" type="ORF">PGLA1383_LOCUS40115</name>
</gene>
<organism evidence="2 4">
    <name type="scientific">Polarella glacialis</name>
    <name type="common">Dinoflagellate</name>
    <dbReference type="NCBI Taxonomy" id="89957"/>
    <lineage>
        <taxon>Eukaryota</taxon>
        <taxon>Sar</taxon>
        <taxon>Alveolata</taxon>
        <taxon>Dinophyceae</taxon>
        <taxon>Suessiales</taxon>
        <taxon>Suessiaceae</taxon>
        <taxon>Polarella</taxon>
    </lineage>
</organism>
<accession>A0A813G979</accession>
<dbReference type="Proteomes" id="UP000654075">
    <property type="component" value="Unassembled WGS sequence"/>
</dbReference>
<evidence type="ECO:0000256" key="1">
    <source>
        <dbReference type="SAM" id="MobiDB-lite"/>
    </source>
</evidence>
<dbReference type="AlphaFoldDB" id="A0A813G979"/>
<proteinExistence type="predicted"/>
<comment type="caution">
    <text evidence="2">The sequence shown here is derived from an EMBL/GenBank/DDBJ whole genome shotgun (WGS) entry which is preliminary data.</text>
</comment>
<evidence type="ECO:0000313" key="4">
    <source>
        <dbReference type="Proteomes" id="UP000654075"/>
    </source>
</evidence>
<dbReference type="EMBL" id="CAJNNV010027029">
    <property type="protein sequence ID" value="CAE8619409.1"/>
    <property type="molecule type" value="Genomic_DNA"/>
</dbReference>
<feature type="region of interest" description="Disordered" evidence="1">
    <location>
        <begin position="29"/>
        <end position="76"/>
    </location>
</feature>
<keyword evidence="4" id="KW-1185">Reference proteome</keyword>
<protein>
    <submittedName>
        <fullName evidence="2">Uncharacterized protein</fullName>
    </submittedName>
</protein>
<evidence type="ECO:0000313" key="2">
    <source>
        <dbReference type="EMBL" id="CAE8619409.1"/>
    </source>
</evidence>
<reference evidence="2" key="1">
    <citation type="submission" date="2021-02" db="EMBL/GenBank/DDBJ databases">
        <authorList>
            <person name="Dougan E. K."/>
            <person name="Rhodes N."/>
            <person name="Thang M."/>
            <person name="Chan C."/>
        </authorList>
    </citation>
    <scope>NUCLEOTIDE SEQUENCE</scope>
</reference>
<sequence>MAQPHRWQSFADGLQWNCTGCGKTIRACGPDERETDTSVCPASAGSEEPPPASTSTALAPSTNPPPSEASTGHHWQSFADGLQWNCTACGKTSNSGLQETDTSMCPNGKA</sequence>